<sequence>MFTLNPKRTYQQPVVVTLYDEQGKEQTGRFTATFKVLPHDEAQHLPEETKLLDAVLVGVSDIEVPGEHGEPLVGEALCEAVKNDPAASVALISAYHDSITKKNRPRT</sequence>
<proteinExistence type="predicted"/>
<protein>
    <submittedName>
        <fullName evidence="1">Uncharacterized protein</fullName>
    </submittedName>
</protein>
<dbReference type="AlphaFoldDB" id="A0AB74UFZ6"/>
<accession>A0AB74UFZ6</accession>
<reference evidence="1" key="1">
    <citation type="submission" date="2024-06" db="EMBL/GenBank/DDBJ databases">
        <title>Complete genome of Salinicola endophyticus HNIBRBA4755.</title>
        <authorList>
            <person name="Shin S.Y."/>
            <person name="Kang H."/>
            <person name="Song J."/>
        </authorList>
    </citation>
    <scope>NUCLEOTIDE SEQUENCE</scope>
    <source>
        <strain evidence="1">HNIBRBA4755</strain>
    </source>
</reference>
<dbReference type="RefSeq" id="WP_285951484.1">
    <property type="nucleotide sequence ID" value="NZ_CP159578.1"/>
</dbReference>
<dbReference type="EMBL" id="CP159578">
    <property type="protein sequence ID" value="XCJ80088.1"/>
    <property type="molecule type" value="Genomic_DNA"/>
</dbReference>
<name>A0AB74UFZ6_9GAMM</name>
<evidence type="ECO:0000313" key="1">
    <source>
        <dbReference type="EMBL" id="XCJ80088.1"/>
    </source>
</evidence>
<organism evidence="1">
    <name type="scientific">Salinicola endophyticus</name>
    <dbReference type="NCBI Taxonomy" id="1949083"/>
    <lineage>
        <taxon>Bacteria</taxon>
        <taxon>Pseudomonadati</taxon>
        <taxon>Pseudomonadota</taxon>
        <taxon>Gammaproteobacteria</taxon>
        <taxon>Oceanospirillales</taxon>
        <taxon>Halomonadaceae</taxon>
        <taxon>Salinicola</taxon>
    </lineage>
</organism>
<gene>
    <name evidence="1" type="ORF">ABV408_02660</name>
</gene>